<accession>A0A8T4HD70</accession>
<evidence type="ECO:0000256" key="1">
    <source>
        <dbReference type="SAM" id="Phobius"/>
    </source>
</evidence>
<dbReference type="Proteomes" id="UP000679691">
    <property type="component" value="Unassembled WGS sequence"/>
</dbReference>
<keyword evidence="1" id="KW-1133">Transmembrane helix</keyword>
<reference evidence="2" key="1">
    <citation type="submission" date="2021-03" db="EMBL/GenBank/DDBJ databases">
        <authorList>
            <person name="Lu T."/>
            <person name="Wang Q."/>
            <person name="Han X."/>
        </authorList>
    </citation>
    <scope>NUCLEOTIDE SEQUENCE</scope>
    <source>
        <strain evidence="2">WQ 2009</strain>
    </source>
</reference>
<sequence>MINKIAKLSAIIVLITVFVILLTSIIIFQTPIFKIFNFNNSDKLTVSTVFNSVLTPIVSLISVILLYITLLKQNESINDQKQGRNVELILMMFNQLVLEYSNYEVEDYHRGNIKIFKGSDAFIRTIFLINKDSEMFINSERFSKISGIISSYILVQDLLYSLNIDSESKHAINYKMANFYEVNLRTPLIIYATLLKNEVRDDIVMFIRDVISFEKGRGSEFDPNTFVIDPKYSNIQDF</sequence>
<feature type="transmembrane region" description="Helical" evidence="1">
    <location>
        <begin position="12"/>
        <end position="33"/>
    </location>
</feature>
<evidence type="ECO:0008006" key="4">
    <source>
        <dbReference type="Google" id="ProtNLM"/>
    </source>
</evidence>
<evidence type="ECO:0000313" key="3">
    <source>
        <dbReference type="Proteomes" id="UP000679691"/>
    </source>
</evidence>
<proteinExistence type="predicted"/>
<keyword evidence="1" id="KW-0812">Transmembrane</keyword>
<evidence type="ECO:0000313" key="2">
    <source>
        <dbReference type="EMBL" id="MBP3944413.1"/>
    </source>
</evidence>
<name>A0A8T4HD70_9SPHI</name>
<gene>
    <name evidence="2" type="ORF">J5U18_12765</name>
</gene>
<feature type="transmembrane region" description="Helical" evidence="1">
    <location>
        <begin position="53"/>
        <end position="71"/>
    </location>
</feature>
<comment type="caution">
    <text evidence="2">The sequence shown here is derived from an EMBL/GenBank/DDBJ whole genome shotgun (WGS) entry which is preliminary data.</text>
</comment>
<protein>
    <recommendedName>
        <fullName evidence="4">Phage abortive infection protein</fullName>
    </recommendedName>
</protein>
<keyword evidence="3" id="KW-1185">Reference proteome</keyword>
<keyword evidence="1" id="KW-0472">Membrane</keyword>
<dbReference type="EMBL" id="JAGKSB010000017">
    <property type="protein sequence ID" value="MBP3944413.1"/>
    <property type="molecule type" value="Genomic_DNA"/>
</dbReference>
<organism evidence="2 3">
    <name type="scientific">Rhinopithecimicrobium faecis</name>
    <dbReference type="NCBI Taxonomy" id="2820698"/>
    <lineage>
        <taxon>Bacteria</taxon>
        <taxon>Pseudomonadati</taxon>
        <taxon>Bacteroidota</taxon>
        <taxon>Sphingobacteriia</taxon>
        <taxon>Sphingobacteriales</taxon>
        <taxon>Sphingobacteriaceae</taxon>
        <taxon>Rhinopithecimicrobium</taxon>
    </lineage>
</organism>
<dbReference type="AlphaFoldDB" id="A0A8T4HD70"/>
<dbReference type="RefSeq" id="WP_353547926.1">
    <property type="nucleotide sequence ID" value="NZ_JAGKSB010000017.1"/>
</dbReference>